<comment type="caution">
    <text evidence="2">The sequence shown here is derived from an EMBL/GenBank/DDBJ whole genome shotgun (WGS) entry which is preliminary data.</text>
</comment>
<evidence type="ECO:0000256" key="1">
    <source>
        <dbReference type="SAM" id="MobiDB-lite"/>
    </source>
</evidence>
<feature type="compositionally biased region" description="Basic and acidic residues" evidence="1">
    <location>
        <begin position="157"/>
        <end position="170"/>
    </location>
</feature>
<accession>A0AA40KJK1</accession>
<reference evidence="2" key="1">
    <citation type="submission" date="2021-10" db="EMBL/GenBank/DDBJ databases">
        <title>Melipona bicolor Genome sequencing and assembly.</title>
        <authorList>
            <person name="Araujo N.S."/>
            <person name="Arias M.C."/>
        </authorList>
    </citation>
    <scope>NUCLEOTIDE SEQUENCE</scope>
    <source>
        <strain evidence="2">USP_2M_L1-L4_2017</strain>
        <tissue evidence="2">Whole body</tissue>
    </source>
</reference>
<gene>
    <name evidence="2" type="ORF">K0M31_009225</name>
</gene>
<dbReference type="AlphaFoldDB" id="A0AA40KJK1"/>
<evidence type="ECO:0000313" key="3">
    <source>
        <dbReference type="Proteomes" id="UP001177670"/>
    </source>
</evidence>
<dbReference type="Proteomes" id="UP001177670">
    <property type="component" value="Unassembled WGS sequence"/>
</dbReference>
<name>A0AA40KJK1_9HYME</name>
<organism evidence="2 3">
    <name type="scientific">Melipona bicolor</name>
    <dbReference type="NCBI Taxonomy" id="60889"/>
    <lineage>
        <taxon>Eukaryota</taxon>
        <taxon>Metazoa</taxon>
        <taxon>Ecdysozoa</taxon>
        <taxon>Arthropoda</taxon>
        <taxon>Hexapoda</taxon>
        <taxon>Insecta</taxon>
        <taxon>Pterygota</taxon>
        <taxon>Neoptera</taxon>
        <taxon>Endopterygota</taxon>
        <taxon>Hymenoptera</taxon>
        <taxon>Apocrita</taxon>
        <taxon>Aculeata</taxon>
        <taxon>Apoidea</taxon>
        <taxon>Anthophila</taxon>
        <taxon>Apidae</taxon>
        <taxon>Melipona</taxon>
    </lineage>
</organism>
<keyword evidence="3" id="KW-1185">Reference proteome</keyword>
<sequence>MTAVTQVGREEEKEEGWKRKNIVGGTEHSQTFDAHRTHLDDDCLLVIIVISFVYDTTIARGDGLVGRIGENFARCTSNHTATIDTATTRTAVAYLPPAESPDIPPCRYWPFQPASDGFSAGPTARHPLSRRGKRSVIYFYVQLFILPIRENKNKTDEYLYTEERPKLSEKRRTRTGAGTGPKPNKVKP</sequence>
<evidence type="ECO:0000313" key="2">
    <source>
        <dbReference type="EMBL" id="KAK1122783.1"/>
    </source>
</evidence>
<protein>
    <submittedName>
        <fullName evidence="2">Uncharacterized protein</fullName>
    </submittedName>
</protein>
<dbReference type="EMBL" id="JAHYIQ010000022">
    <property type="protein sequence ID" value="KAK1122783.1"/>
    <property type="molecule type" value="Genomic_DNA"/>
</dbReference>
<feature type="region of interest" description="Disordered" evidence="1">
    <location>
        <begin position="157"/>
        <end position="188"/>
    </location>
</feature>
<proteinExistence type="predicted"/>